<evidence type="ECO:0000256" key="1">
    <source>
        <dbReference type="ARBA" id="ARBA00010688"/>
    </source>
</evidence>
<dbReference type="EC" id="2.7.1.56" evidence="7"/>
<gene>
    <name evidence="7" type="ORF">CARN7_1749</name>
</gene>
<evidence type="ECO:0000256" key="2">
    <source>
        <dbReference type="ARBA" id="ARBA00022679"/>
    </source>
</evidence>
<name>E6QUM3_9ZZZZ</name>
<sequence length="321" mass="34670">MTTQMLKKASQPIGTLSLNPAVDMTYEIPNLLKDQKVHATATRFDPGGNGINVGRALKRLETVAQNHCMIAGEIGLFLKRLLAKELDDVHYEEVVGETRINGTFIEQSPPAQYEISGIGPEIPPLQLNTLLERFIDHSVKGFGVLTGSLQQNLPLTLYADLARRIAEGGGRAVVDTHGEALRHAIDAQPFLIKPNRYEFETLLGRPLEHIEMVATEARALQRRGIEYICVSLGAEGALLTGPDNTCYAVAPTVPIRSSVGAGDSMAAALVAAFARGATPLEALRLGVACATGTVTQPGTELFFPTDIDLYFDSIVIRQLDI</sequence>
<accession>E6QUM3</accession>
<dbReference type="NCBIfam" id="TIGR03168">
    <property type="entry name" value="1-PFK"/>
    <property type="match status" value="1"/>
</dbReference>
<feature type="domain" description="Carbohydrate kinase PfkB" evidence="6">
    <location>
        <begin position="21"/>
        <end position="305"/>
    </location>
</feature>
<evidence type="ECO:0000256" key="3">
    <source>
        <dbReference type="ARBA" id="ARBA00022741"/>
    </source>
</evidence>
<keyword evidence="2 7" id="KW-0808">Transferase</keyword>
<dbReference type="GO" id="GO:0005524">
    <property type="term" value="F:ATP binding"/>
    <property type="evidence" value="ECO:0007669"/>
    <property type="project" value="UniProtKB-KW"/>
</dbReference>
<reference evidence="7" key="1">
    <citation type="submission" date="2009-10" db="EMBL/GenBank/DDBJ databases">
        <title>Diversity of trophic interactions inside an arsenic-rich microbial ecosystem.</title>
        <authorList>
            <person name="Bertin P.N."/>
            <person name="Heinrich-Salmeron A."/>
            <person name="Pelletier E."/>
            <person name="Goulhen-Chollet F."/>
            <person name="Arsene-Ploetze F."/>
            <person name="Gallien S."/>
            <person name="Calteau A."/>
            <person name="Vallenet D."/>
            <person name="Casiot C."/>
            <person name="Chane-Woon-Ming B."/>
            <person name="Giloteaux L."/>
            <person name="Barakat M."/>
            <person name="Bonnefoy V."/>
            <person name="Bruneel O."/>
            <person name="Chandler M."/>
            <person name="Cleiss J."/>
            <person name="Duran R."/>
            <person name="Elbaz-Poulichet F."/>
            <person name="Fonknechten N."/>
            <person name="Lauga B."/>
            <person name="Mornico D."/>
            <person name="Ortet P."/>
            <person name="Schaeffer C."/>
            <person name="Siguier P."/>
            <person name="Alexander Thil Smith A."/>
            <person name="Van Dorsselaer A."/>
            <person name="Weissenbach J."/>
            <person name="Medigue C."/>
            <person name="Le Paslier D."/>
        </authorList>
    </citation>
    <scope>NUCLEOTIDE SEQUENCE</scope>
</reference>
<evidence type="ECO:0000259" key="6">
    <source>
        <dbReference type="Pfam" id="PF00294"/>
    </source>
</evidence>
<evidence type="ECO:0000313" key="7">
    <source>
        <dbReference type="EMBL" id="CBI10946.1"/>
    </source>
</evidence>
<dbReference type="PIRSF" id="PIRSF000535">
    <property type="entry name" value="1PFK/6PFK/LacC"/>
    <property type="match status" value="1"/>
</dbReference>
<proteinExistence type="inferred from homology"/>
<evidence type="ECO:0000256" key="5">
    <source>
        <dbReference type="ARBA" id="ARBA00022840"/>
    </source>
</evidence>
<comment type="similarity">
    <text evidence="1">Belongs to the carbohydrate kinase PfkB family.</text>
</comment>
<keyword evidence="5" id="KW-0067">ATP-binding</keyword>
<dbReference type="InterPro" id="IPR011611">
    <property type="entry name" value="PfkB_dom"/>
</dbReference>
<dbReference type="PROSITE" id="PS00584">
    <property type="entry name" value="PFKB_KINASES_2"/>
    <property type="match status" value="1"/>
</dbReference>
<dbReference type="Pfam" id="PF00294">
    <property type="entry name" value="PfkB"/>
    <property type="match status" value="1"/>
</dbReference>
<dbReference type="InterPro" id="IPR029056">
    <property type="entry name" value="Ribokinase-like"/>
</dbReference>
<dbReference type="PANTHER" id="PTHR46566:SF2">
    <property type="entry name" value="ATP-DEPENDENT 6-PHOSPHOFRUCTOKINASE ISOZYME 2"/>
    <property type="match status" value="1"/>
</dbReference>
<dbReference type="EMBL" id="CABR01000113">
    <property type="protein sequence ID" value="CBI10946.1"/>
    <property type="molecule type" value="Genomic_DNA"/>
</dbReference>
<evidence type="ECO:0000256" key="4">
    <source>
        <dbReference type="ARBA" id="ARBA00022777"/>
    </source>
</evidence>
<dbReference type="AlphaFoldDB" id="E6QUM3"/>
<protein>
    <submittedName>
        <fullName evidence="7">Putative 1-phosphofructokinase</fullName>
        <ecNumber evidence="7">2.7.1.56</ecNumber>
    </submittedName>
</protein>
<dbReference type="GO" id="GO:0008662">
    <property type="term" value="F:1-phosphofructokinase activity"/>
    <property type="evidence" value="ECO:0007669"/>
    <property type="project" value="UniProtKB-EC"/>
</dbReference>
<dbReference type="CDD" id="cd01164">
    <property type="entry name" value="FruK_PfkB_like"/>
    <property type="match status" value="1"/>
</dbReference>
<dbReference type="InterPro" id="IPR002173">
    <property type="entry name" value="Carboh/pur_kinase_PfkB_CS"/>
</dbReference>
<keyword evidence="4 7" id="KW-0418">Kinase</keyword>
<dbReference type="InterPro" id="IPR017583">
    <property type="entry name" value="Tagatose/fructose_Pkinase"/>
</dbReference>
<dbReference type="PANTHER" id="PTHR46566">
    <property type="entry name" value="1-PHOSPHOFRUCTOKINASE-RELATED"/>
    <property type="match status" value="1"/>
</dbReference>
<organism evidence="7">
    <name type="scientific">mine drainage metagenome</name>
    <dbReference type="NCBI Taxonomy" id="410659"/>
    <lineage>
        <taxon>unclassified sequences</taxon>
        <taxon>metagenomes</taxon>
        <taxon>ecological metagenomes</taxon>
    </lineage>
</organism>
<dbReference type="SUPFAM" id="SSF53613">
    <property type="entry name" value="Ribokinase-like"/>
    <property type="match status" value="1"/>
</dbReference>
<keyword evidence="3" id="KW-0547">Nucleotide-binding</keyword>
<dbReference type="Gene3D" id="3.40.1190.20">
    <property type="match status" value="1"/>
</dbReference>
<comment type="caution">
    <text evidence="7">The sequence shown here is derived from an EMBL/GenBank/DDBJ whole genome shotgun (WGS) entry which is preliminary data.</text>
</comment>
<dbReference type="GO" id="GO:0005829">
    <property type="term" value="C:cytosol"/>
    <property type="evidence" value="ECO:0007669"/>
    <property type="project" value="TreeGrafter"/>
</dbReference>